<dbReference type="InterPro" id="IPR006076">
    <property type="entry name" value="FAD-dep_OxRdtase"/>
</dbReference>
<dbReference type="EMBL" id="HG937693">
    <property type="protein sequence ID" value="CDP34128.1"/>
    <property type="molecule type" value="Genomic_DNA"/>
</dbReference>
<dbReference type="InterPro" id="IPR036188">
    <property type="entry name" value="FAD/NAD-bd_sf"/>
</dbReference>
<gene>
    <name evidence="11" type="ORF">GNLVRS02_ARAD1C05346g</name>
</gene>
<dbReference type="PANTHER" id="PTHR11985:SF15">
    <property type="entry name" value="GLYCEROL-3-PHOSPHATE DEHYDROGENASE, MITOCHONDRIAL"/>
    <property type="match status" value="1"/>
</dbReference>
<dbReference type="PROSITE" id="PS00977">
    <property type="entry name" value="FAD_G3PDH_1"/>
    <property type="match status" value="1"/>
</dbReference>
<dbReference type="GO" id="GO:0004368">
    <property type="term" value="F:glycerol-3-phosphate dehydrogenase (quinone) activity"/>
    <property type="evidence" value="ECO:0007669"/>
    <property type="project" value="UniProtKB-EC"/>
</dbReference>
<dbReference type="InterPro" id="IPR000447">
    <property type="entry name" value="G3P_DH_FAD-dep"/>
</dbReference>
<comment type="cofactor">
    <cofactor evidence="1 7">
        <name>FAD</name>
        <dbReference type="ChEBI" id="CHEBI:57692"/>
    </cofactor>
</comment>
<evidence type="ECO:0000259" key="9">
    <source>
        <dbReference type="Pfam" id="PF01266"/>
    </source>
</evidence>
<evidence type="ECO:0000256" key="8">
    <source>
        <dbReference type="SAM" id="MobiDB-lite"/>
    </source>
</evidence>
<dbReference type="EC" id="1.1.5.3" evidence="3 7"/>
<feature type="domain" description="Alpha-glycerophosphate oxidase C-terminal" evidence="10">
    <location>
        <begin position="459"/>
        <end position="593"/>
    </location>
</feature>
<sequence>MFRALKSSRTLKISGAVLATGAAAVAVSSFRAEDDVKLARRFEARPVPQPPSRSKLIENLKTTEQYDMVVIGGGATGTGVALDAAARGLKVALLERDDFAAGTSSKSTKLVHGGVRYLEKAVWNADYDQYKLVKEALYERRVFLDIAPHLSFALPIMIPLYKYWQLPYYWMGTKCYDMLAGHQNLESSYILTRSKALDAFPMLNDDNLRGAVVYYDGSHNDSRMNVSIALTALEQGADVVNHIEVNQLHKDENGKLNGLTATDLEGGETVKVNAKVIVNATGPFCDSIRQMDDPSTPKIVAPSSGTHIVLPGWFTPKAMGLLDPATSDGRVLFFLPWQGSTIAGTTDDPCDVERNPVPREDQIDFVLHDVRKYFKDKLDIRREDVLAAWSGIRPLVMDPEKMSHGGSQNVVRNHLVTVSPSGLVTIAGGKWTTYRQMAEETVDECVKDFNLAPPKKDVNTANIKLVGAHEWTPLRYIELIQNYNLDPEVAKHLSENYGTRAFTVAELSSPAHGKGTAEAPYSTSTRGERIIAPYPFIDGELLYAIRYEYATTAVDFLARRTRLAFLNCNAAFEALPRVIDLMGKELNWSSERRKQEYDTSVEYLKAMGLQSPSLQSTSPSIEEAPAPVTAPVSAAIPANPQ</sequence>
<evidence type="ECO:0000256" key="1">
    <source>
        <dbReference type="ARBA" id="ARBA00001974"/>
    </source>
</evidence>
<accession>A0A060SZJ8</accession>
<reference evidence="11" key="2">
    <citation type="submission" date="2014-06" db="EMBL/GenBank/DDBJ databases">
        <title>The complete genome of Blastobotrys (Arxula) adeninivorans LS3 - a yeast of biotechnological interest.</title>
        <authorList>
            <person name="Kunze G."/>
            <person name="Gaillardin C."/>
            <person name="Czernicka M."/>
            <person name="Durrens P."/>
            <person name="Martin T."/>
            <person name="Boer E."/>
            <person name="Gabaldon T."/>
            <person name="Cruz J."/>
            <person name="Talla E."/>
            <person name="Marck C."/>
            <person name="Goffeau A."/>
            <person name="Barbe V."/>
            <person name="Baret P."/>
            <person name="Baronian K."/>
            <person name="Beier S."/>
            <person name="Bleykasten C."/>
            <person name="Bode R."/>
            <person name="Casaregola S."/>
            <person name="Despons L."/>
            <person name="Fairhead C."/>
            <person name="Giersberg M."/>
            <person name="Gierski P."/>
            <person name="Hahnel U."/>
            <person name="Hartmann A."/>
            <person name="Jankowska D."/>
            <person name="Jubin C."/>
            <person name="Jung P."/>
            <person name="Lafontaine I."/>
            <person name="Leh-Louis V."/>
            <person name="Lemaire M."/>
            <person name="Marcet-Houben M."/>
            <person name="Mascher M."/>
            <person name="Morel G."/>
            <person name="Richard G.-F."/>
            <person name="Riechen J."/>
            <person name="Sacerdot C."/>
            <person name="Sarkar A."/>
            <person name="Savel G."/>
            <person name="Schacherer J."/>
            <person name="Sherman D."/>
            <person name="Straub M.-L."/>
            <person name="Stein N."/>
            <person name="Thierry A."/>
            <person name="Trautwein-Schult A."/>
            <person name="Westhof E."/>
            <person name="Worch S."/>
            <person name="Dujon B."/>
            <person name="Souciet J.-L."/>
            <person name="Wincker P."/>
            <person name="Scholz U."/>
            <person name="Neuveglise N."/>
        </authorList>
    </citation>
    <scope>NUCLEOTIDE SEQUENCE</scope>
    <source>
        <strain evidence="11">LS3</strain>
    </source>
</reference>
<evidence type="ECO:0000256" key="6">
    <source>
        <dbReference type="ARBA" id="ARBA00023002"/>
    </source>
</evidence>
<proteinExistence type="inferred from homology"/>
<evidence type="ECO:0000256" key="4">
    <source>
        <dbReference type="ARBA" id="ARBA00022630"/>
    </source>
</evidence>
<protein>
    <recommendedName>
        <fullName evidence="3 7">Glycerol-3-phosphate dehydrogenase</fullName>
        <ecNumber evidence="3 7">1.1.5.3</ecNumber>
    </recommendedName>
</protein>
<keyword evidence="5" id="KW-0274">FAD</keyword>
<reference evidence="11" key="1">
    <citation type="submission" date="2014-02" db="EMBL/GenBank/DDBJ databases">
        <authorList>
            <person name="Genoscope - CEA"/>
        </authorList>
    </citation>
    <scope>NUCLEOTIDE SEQUENCE</scope>
    <source>
        <strain evidence="11">LS3</strain>
    </source>
</reference>
<dbReference type="PROSITE" id="PS00978">
    <property type="entry name" value="FAD_G3PDH_2"/>
    <property type="match status" value="1"/>
</dbReference>
<evidence type="ECO:0000313" key="11">
    <source>
        <dbReference type="EMBL" id="CDP34128.1"/>
    </source>
</evidence>
<dbReference type="SUPFAM" id="SSF54373">
    <property type="entry name" value="FAD-linked reductases, C-terminal domain"/>
    <property type="match status" value="1"/>
</dbReference>
<organism evidence="11">
    <name type="scientific">Blastobotrys adeninivorans</name>
    <name type="common">Yeast</name>
    <name type="synonym">Arxula adeninivorans</name>
    <dbReference type="NCBI Taxonomy" id="409370"/>
    <lineage>
        <taxon>Eukaryota</taxon>
        <taxon>Fungi</taxon>
        <taxon>Dikarya</taxon>
        <taxon>Ascomycota</taxon>
        <taxon>Saccharomycotina</taxon>
        <taxon>Dipodascomycetes</taxon>
        <taxon>Dipodascales</taxon>
        <taxon>Trichomonascaceae</taxon>
        <taxon>Blastobotrys</taxon>
    </lineage>
</organism>
<dbReference type="FunFam" id="1.10.8.870:FF:000010">
    <property type="entry name" value="Glycerol-3-phosphate dehydrogenase"/>
    <property type="match status" value="1"/>
</dbReference>
<dbReference type="GO" id="GO:0006072">
    <property type="term" value="P:glycerol-3-phosphate metabolic process"/>
    <property type="evidence" value="ECO:0007669"/>
    <property type="project" value="UniProtKB-UniRule"/>
</dbReference>
<dbReference type="GO" id="GO:0005739">
    <property type="term" value="C:mitochondrion"/>
    <property type="evidence" value="ECO:0007669"/>
    <property type="project" value="TreeGrafter"/>
</dbReference>
<feature type="region of interest" description="Disordered" evidence="8">
    <location>
        <begin position="612"/>
        <end position="641"/>
    </location>
</feature>
<dbReference type="PANTHER" id="PTHR11985">
    <property type="entry name" value="GLYCEROL-3-PHOSPHATE DEHYDROGENASE"/>
    <property type="match status" value="1"/>
</dbReference>
<evidence type="ECO:0000256" key="3">
    <source>
        <dbReference type="ARBA" id="ARBA00013029"/>
    </source>
</evidence>
<evidence type="ECO:0000259" key="10">
    <source>
        <dbReference type="Pfam" id="PF16901"/>
    </source>
</evidence>
<dbReference type="Pfam" id="PF16901">
    <property type="entry name" value="DAO_C"/>
    <property type="match status" value="1"/>
</dbReference>
<keyword evidence="6 7" id="KW-0560">Oxidoreductase</keyword>
<evidence type="ECO:0000256" key="2">
    <source>
        <dbReference type="ARBA" id="ARBA00007330"/>
    </source>
</evidence>
<dbReference type="PhylomeDB" id="A0A060SZJ8"/>
<dbReference type="Pfam" id="PF01266">
    <property type="entry name" value="DAO"/>
    <property type="match status" value="1"/>
</dbReference>
<dbReference type="SUPFAM" id="SSF51905">
    <property type="entry name" value="FAD/NAD(P)-binding domain"/>
    <property type="match status" value="1"/>
</dbReference>
<dbReference type="AlphaFoldDB" id="A0A060SZJ8"/>
<dbReference type="Gene3D" id="1.10.8.870">
    <property type="entry name" value="Alpha-glycerophosphate oxidase, cap domain"/>
    <property type="match status" value="1"/>
</dbReference>
<dbReference type="InterPro" id="IPR031656">
    <property type="entry name" value="DAO_C"/>
</dbReference>
<comment type="catalytic activity">
    <reaction evidence="7">
        <text>a quinone + sn-glycerol 3-phosphate = dihydroxyacetone phosphate + a quinol</text>
        <dbReference type="Rhea" id="RHEA:18977"/>
        <dbReference type="ChEBI" id="CHEBI:24646"/>
        <dbReference type="ChEBI" id="CHEBI:57597"/>
        <dbReference type="ChEBI" id="CHEBI:57642"/>
        <dbReference type="ChEBI" id="CHEBI:132124"/>
        <dbReference type="EC" id="1.1.5.3"/>
    </reaction>
</comment>
<dbReference type="InterPro" id="IPR038299">
    <property type="entry name" value="DAO_C_sf"/>
</dbReference>
<dbReference type="Gene3D" id="3.50.50.60">
    <property type="entry name" value="FAD/NAD(P)-binding domain"/>
    <property type="match status" value="1"/>
</dbReference>
<evidence type="ECO:0000256" key="7">
    <source>
        <dbReference type="RuleBase" id="RU361217"/>
    </source>
</evidence>
<dbReference type="Gene3D" id="3.30.9.10">
    <property type="entry name" value="D-Amino Acid Oxidase, subunit A, domain 2"/>
    <property type="match status" value="1"/>
</dbReference>
<keyword evidence="4 7" id="KW-0285">Flavoprotein</keyword>
<evidence type="ECO:0000256" key="5">
    <source>
        <dbReference type="ARBA" id="ARBA00022827"/>
    </source>
</evidence>
<comment type="similarity">
    <text evidence="2 7">Belongs to the FAD-dependent glycerol-3-phosphate dehydrogenase family.</text>
</comment>
<name>A0A060SZJ8_BLAAD</name>
<dbReference type="PRINTS" id="PR01001">
    <property type="entry name" value="FADG3PDH"/>
</dbReference>
<feature type="domain" description="FAD dependent oxidoreductase" evidence="9">
    <location>
        <begin position="67"/>
        <end position="435"/>
    </location>
</feature>